<dbReference type="AlphaFoldDB" id="A0AAV2YA70"/>
<feature type="region of interest" description="Disordered" evidence="1">
    <location>
        <begin position="129"/>
        <end position="150"/>
    </location>
</feature>
<gene>
    <name evidence="2" type="ORF">N0F65_012727</name>
</gene>
<reference evidence="2" key="2">
    <citation type="journal article" date="2023" name="Microbiol Resour">
        <title>Decontamination and Annotation of the Draft Genome Sequence of the Oomycete Lagenidium giganteum ARSEF 373.</title>
        <authorList>
            <person name="Morgan W.R."/>
            <person name="Tartar A."/>
        </authorList>
    </citation>
    <scope>NUCLEOTIDE SEQUENCE</scope>
    <source>
        <strain evidence="2">ARSEF 373</strain>
    </source>
</reference>
<feature type="region of interest" description="Disordered" evidence="1">
    <location>
        <begin position="1"/>
        <end position="111"/>
    </location>
</feature>
<protein>
    <submittedName>
        <fullName evidence="2">Uncharacterized protein</fullName>
    </submittedName>
</protein>
<feature type="compositionally biased region" description="Polar residues" evidence="1">
    <location>
        <begin position="1"/>
        <end position="12"/>
    </location>
</feature>
<feature type="compositionally biased region" description="Basic residues" evidence="1">
    <location>
        <begin position="51"/>
        <end position="67"/>
    </location>
</feature>
<evidence type="ECO:0000313" key="3">
    <source>
        <dbReference type="Proteomes" id="UP001146120"/>
    </source>
</evidence>
<evidence type="ECO:0000256" key="1">
    <source>
        <dbReference type="SAM" id="MobiDB-lite"/>
    </source>
</evidence>
<organism evidence="2 3">
    <name type="scientific">Lagenidium giganteum</name>
    <dbReference type="NCBI Taxonomy" id="4803"/>
    <lineage>
        <taxon>Eukaryota</taxon>
        <taxon>Sar</taxon>
        <taxon>Stramenopiles</taxon>
        <taxon>Oomycota</taxon>
        <taxon>Peronosporomycetes</taxon>
        <taxon>Pythiales</taxon>
        <taxon>Pythiaceae</taxon>
    </lineage>
</organism>
<feature type="region of interest" description="Disordered" evidence="1">
    <location>
        <begin position="172"/>
        <end position="228"/>
    </location>
</feature>
<dbReference type="EMBL" id="DAKRPA010000435">
    <property type="protein sequence ID" value="DAZ92497.1"/>
    <property type="molecule type" value="Genomic_DNA"/>
</dbReference>
<name>A0AAV2YA70_9STRA</name>
<proteinExistence type="predicted"/>
<accession>A0AAV2YA70</accession>
<dbReference type="Proteomes" id="UP001146120">
    <property type="component" value="Unassembled WGS sequence"/>
</dbReference>
<feature type="compositionally biased region" description="Low complexity" evidence="1">
    <location>
        <begin position="214"/>
        <end position="228"/>
    </location>
</feature>
<keyword evidence="3" id="KW-1185">Reference proteome</keyword>
<sequence length="228" mass="24217">MDDPGAQNNEQRPQVDPQAETAAVQCATPPMAAADIYTGPAAAHRDDDRRGLHKRSRKGFSTRKRIGLKIDAELTTAASSGANAPPLSAGSQADGQETTDEQAKSEGGSEADAVPWWVLEYRCPPPGHLGAHQVPVADTKDSSPSQKRKITHVLERDSTDLSSMVTTKELKRFHESSTETPRVTEQPLAPAIVTPSNLVRPLNKIDLHGPPAAPSTAKSSASHAPESA</sequence>
<evidence type="ECO:0000313" key="2">
    <source>
        <dbReference type="EMBL" id="DAZ92497.1"/>
    </source>
</evidence>
<comment type="caution">
    <text evidence="2">The sequence shown here is derived from an EMBL/GenBank/DDBJ whole genome shotgun (WGS) entry which is preliminary data.</text>
</comment>
<reference evidence="2" key="1">
    <citation type="submission" date="2022-11" db="EMBL/GenBank/DDBJ databases">
        <authorList>
            <person name="Morgan W.R."/>
            <person name="Tartar A."/>
        </authorList>
    </citation>
    <scope>NUCLEOTIDE SEQUENCE</scope>
    <source>
        <strain evidence="2">ARSEF 373</strain>
    </source>
</reference>